<organism evidence="5 6">
    <name type="scientific">Umboniibacter marinipuniceus</name>
    <dbReference type="NCBI Taxonomy" id="569599"/>
    <lineage>
        <taxon>Bacteria</taxon>
        <taxon>Pseudomonadati</taxon>
        <taxon>Pseudomonadota</taxon>
        <taxon>Gammaproteobacteria</taxon>
        <taxon>Cellvibrionales</taxon>
        <taxon>Cellvibrionaceae</taxon>
        <taxon>Umboniibacter</taxon>
    </lineage>
</organism>
<sequence>MRALATDKPLPTEQLASLAQVSVNLKILRQRLYDDIQLRQVLEQSIETIREITAQSDKTDSHKHSNVTSIAGLTQREVEVLECLLRGDRPALIANQLQVALNTVRRHLSAIYRKLNVNSQVECIEKFRY</sequence>
<dbReference type="GO" id="GO:0003677">
    <property type="term" value="F:DNA binding"/>
    <property type="evidence" value="ECO:0007669"/>
    <property type="project" value="UniProtKB-KW"/>
</dbReference>
<evidence type="ECO:0000256" key="3">
    <source>
        <dbReference type="ARBA" id="ARBA00023163"/>
    </source>
</evidence>
<dbReference type="PRINTS" id="PR00038">
    <property type="entry name" value="HTHLUXR"/>
</dbReference>
<protein>
    <submittedName>
        <fullName evidence="5">Regulatory LuxR family protein</fullName>
    </submittedName>
</protein>
<dbReference type="SUPFAM" id="SSF46894">
    <property type="entry name" value="C-terminal effector domain of the bipartite response regulators"/>
    <property type="match status" value="1"/>
</dbReference>
<accession>A0A3M0A7H7</accession>
<dbReference type="InterPro" id="IPR016032">
    <property type="entry name" value="Sig_transdc_resp-reg_C-effctor"/>
</dbReference>
<dbReference type="SMART" id="SM00421">
    <property type="entry name" value="HTH_LUXR"/>
    <property type="match status" value="1"/>
</dbReference>
<dbReference type="PANTHER" id="PTHR44688">
    <property type="entry name" value="DNA-BINDING TRANSCRIPTIONAL ACTIVATOR DEVR_DOSR"/>
    <property type="match status" value="1"/>
</dbReference>
<evidence type="ECO:0000256" key="2">
    <source>
        <dbReference type="ARBA" id="ARBA00023125"/>
    </source>
</evidence>
<comment type="caution">
    <text evidence="5">The sequence shown here is derived from an EMBL/GenBank/DDBJ whole genome shotgun (WGS) entry which is preliminary data.</text>
</comment>
<dbReference type="GO" id="GO:0006355">
    <property type="term" value="P:regulation of DNA-templated transcription"/>
    <property type="evidence" value="ECO:0007669"/>
    <property type="project" value="InterPro"/>
</dbReference>
<reference evidence="5 6" key="1">
    <citation type="submission" date="2018-10" db="EMBL/GenBank/DDBJ databases">
        <title>Genomic Encyclopedia of Type Strains, Phase IV (KMG-IV): sequencing the most valuable type-strain genomes for metagenomic binning, comparative biology and taxonomic classification.</title>
        <authorList>
            <person name="Goeker M."/>
        </authorList>
    </citation>
    <scope>NUCLEOTIDE SEQUENCE [LARGE SCALE GENOMIC DNA]</scope>
    <source>
        <strain evidence="5 6">DSM 25080</strain>
    </source>
</reference>
<dbReference type="EMBL" id="REFJ01000002">
    <property type="protein sequence ID" value="RMA81033.1"/>
    <property type="molecule type" value="Genomic_DNA"/>
</dbReference>
<proteinExistence type="predicted"/>
<keyword evidence="1" id="KW-0805">Transcription regulation</keyword>
<feature type="domain" description="HTH luxR-type" evidence="4">
    <location>
        <begin position="66"/>
        <end position="129"/>
    </location>
</feature>
<evidence type="ECO:0000313" key="5">
    <source>
        <dbReference type="EMBL" id="RMA81033.1"/>
    </source>
</evidence>
<dbReference type="Gene3D" id="1.10.10.10">
    <property type="entry name" value="Winged helix-like DNA-binding domain superfamily/Winged helix DNA-binding domain"/>
    <property type="match status" value="1"/>
</dbReference>
<dbReference type="PANTHER" id="PTHR44688:SF16">
    <property type="entry name" value="DNA-BINDING TRANSCRIPTIONAL ACTIVATOR DEVR_DOSR"/>
    <property type="match status" value="1"/>
</dbReference>
<keyword evidence="2" id="KW-0238">DNA-binding</keyword>
<dbReference type="Proteomes" id="UP000267187">
    <property type="component" value="Unassembled WGS sequence"/>
</dbReference>
<name>A0A3M0A7H7_9GAMM</name>
<dbReference type="RefSeq" id="WP_121876199.1">
    <property type="nucleotide sequence ID" value="NZ_REFJ01000002.1"/>
</dbReference>
<dbReference type="InterPro" id="IPR000792">
    <property type="entry name" value="Tscrpt_reg_LuxR_C"/>
</dbReference>
<keyword evidence="3" id="KW-0804">Transcription</keyword>
<dbReference type="InterPro" id="IPR036388">
    <property type="entry name" value="WH-like_DNA-bd_sf"/>
</dbReference>
<dbReference type="Pfam" id="PF00196">
    <property type="entry name" value="GerE"/>
    <property type="match status" value="1"/>
</dbReference>
<dbReference type="OrthoDB" id="9796655at2"/>
<evidence type="ECO:0000256" key="1">
    <source>
        <dbReference type="ARBA" id="ARBA00023015"/>
    </source>
</evidence>
<gene>
    <name evidence="5" type="ORF">DFR27_0823</name>
</gene>
<evidence type="ECO:0000259" key="4">
    <source>
        <dbReference type="PROSITE" id="PS50043"/>
    </source>
</evidence>
<dbReference type="PROSITE" id="PS50043">
    <property type="entry name" value="HTH_LUXR_2"/>
    <property type="match status" value="1"/>
</dbReference>
<evidence type="ECO:0000313" key="6">
    <source>
        <dbReference type="Proteomes" id="UP000267187"/>
    </source>
</evidence>
<keyword evidence="6" id="KW-1185">Reference proteome</keyword>
<dbReference type="AlphaFoldDB" id="A0A3M0A7H7"/>